<dbReference type="GO" id="GO:0005524">
    <property type="term" value="F:ATP binding"/>
    <property type="evidence" value="ECO:0007669"/>
    <property type="project" value="UniProtKB-KW"/>
</dbReference>
<gene>
    <name evidence="8" type="ORF">GGR43_001955</name>
</gene>
<reference evidence="8 9" key="1">
    <citation type="submission" date="2020-08" db="EMBL/GenBank/DDBJ databases">
        <title>Genomic Encyclopedia of Type Strains, Phase IV (KMG-IV): sequencing the most valuable type-strain genomes for metagenomic binning, comparative biology and taxonomic classification.</title>
        <authorList>
            <person name="Goeker M."/>
        </authorList>
    </citation>
    <scope>NUCLEOTIDE SEQUENCE [LARGE SCALE GENOMIC DNA]</scope>
    <source>
        <strain evidence="8 9">DSM 26189</strain>
    </source>
</reference>
<protein>
    <submittedName>
        <fullName evidence="8">Heme exporter protein A</fullName>
    </submittedName>
</protein>
<dbReference type="Gene3D" id="3.40.50.300">
    <property type="entry name" value="P-loop containing nucleotide triphosphate hydrolases"/>
    <property type="match status" value="1"/>
</dbReference>
<keyword evidence="5" id="KW-1278">Translocase</keyword>
<dbReference type="RefSeq" id="WP_284277342.1">
    <property type="nucleotide sequence ID" value="NZ_BSPS01000019.1"/>
</dbReference>
<dbReference type="AlphaFoldDB" id="A0A7W6BG19"/>
<dbReference type="InterPro" id="IPR003439">
    <property type="entry name" value="ABC_transporter-like_ATP-bd"/>
</dbReference>
<dbReference type="PROSITE" id="PS50893">
    <property type="entry name" value="ABC_TRANSPORTER_2"/>
    <property type="match status" value="1"/>
</dbReference>
<evidence type="ECO:0000259" key="7">
    <source>
        <dbReference type="PROSITE" id="PS50893"/>
    </source>
</evidence>
<evidence type="ECO:0000256" key="1">
    <source>
        <dbReference type="ARBA" id="ARBA00022448"/>
    </source>
</evidence>
<keyword evidence="9" id="KW-1185">Reference proteome</keyword>
<dbReference type="InterPro" id="IPR003593">
    <property type="entry name" value="AAA+_ATPase"/>
</dbReference>
<evidence type="ECO:0000256" key="3">
    <source>
        <dbReference type="ARBA" id="ARBA00022748"/>
    </source>
</evidence>
<proteinExistence type="predicted"/>
<dbReference type="NCBIfam" id="TIGR01189">
    <property type="entry name" value="ccmA"/>
    <property type="match status" value="1"/>
</dbReference>
<evidence type="ECO:0000256" key="2">
    <source>
        <dbReference type="ARBA" id="ARBA00022741"/>
    </source>
</evidence>
<dbReference type="GO" id="GO:0022857">
    <property type="term" value="F:transmembrane transporter activity"/>
    <property type="evidence" value="ECO:0007669"/>
    <property type="project" value="InterPro"/>
</dbReference>
<dbReference type="Proteomes" id="UP000571950">
    <property type="component" value="Unassembled WGS sequence"/>
</dbReference>
<dbReference type="InterPro" id="IPR005895">
    <property type="entry name" value="ABC_transptr_haem_export_CcmA"/>
</dbReference>
<dbReference type="SMART" id="SM00382">
    <property type="entry name" value="AAA"/>
    <property type="match status" value="1"/>
</dbReference>
<evidence type="ECO:0000313" key="8">
    <source>
        <dbReference type="EMBL" id="MBB3926238.1"/>
    </source>
</evidence>
<keyword evidence="1" id="KW-0813">Transport</keyword>
<keyword evidence="4" id="KW-0067">ATP-binding</keyword>
<evidence type="ECO:0000256" key="6">
    <source>
        <dbReference type="ARBA" id="ARBA00023136"/>
    </source>
</evidence>
<accession>A0A7W6BG19</accession>
<dbReference type="PANTHER" id="PTHR43499">
    <property type="entry name" value="ABC TRANSPORTER I FAMILY MEMBER 1"/>
    <property type="match status" value="1"/>
</dbReference>
<evidence type="ECO:0000256" key="5">
    <source>
        <dbReference type="ARBA" id="ARBA00022967"/>
    </source>
</evidence>
<organism evidence="8 9">
    <name type="scientific">Sphingobium jiangsuense</name>
    <dbReference type="NCBI Taxonomy" id="870476"/>
    <lineage>
        <taxon>Bacteria</taxon>
        <taxon>Pseudomonadati</taxon>
        <taxon>Pseudomonadota</taxon>
        <taxon>Alphaproteobacteria</taxon>
        <taxon>Sphingomonadales</taxon>
        <taxon>Sphingomonadaceae</taxon>
        <taxon>Sphingobium</taxon>
    </lineage>
</organism>
<feature type="domain" description="ABC transporter" evidence="7">
    <location>
        <begin position="11"/>
        <end position="196"/>
    </location>
</feature>
<name>A0A7W6BG19_9SPHN</name>
<dbReference type="EMBL" id="JACIDT010000006">
    <property type="protein sequence ID" value="MBB3926238.1"/>
    <property type="molecule type" value="Genomic_DNA"/>
</dbReference>
<evidence type="ECO:0000313" key="9">
    <source>
        <dbReference type="Proteomes" id="UP000571950"/>
    </source>
</evidence>
<keyword evidence="2" id="KW-0547">Nucleotide-binding</keyword>
<sequence length="199" mass="21243">MSDPAAVPPLLDARNIACQRGGRMIFAGVTLTIGAGQSLLVRGPNGAGKSSLLRVLGGLIPCLHGTIDRHAPIALADEHLALDPDNRLEQALAFWARMDGVDRERLDFALHHFRLRELADIPVRMLSTGQRKRAILARTMASGARLWLLDEPGNGLDAASLRGLGDAMAAHLAAGGGIIAASHFDLSHQFGTVVELDRR</sequence>
<evidence type="ECO:0000256" key="4">
    <source>
        <dbReference type="ARBA" id="ARBA00022840"/>
    </source>
</evidence>
<dbReference type="GO" id="GO:0016887">
    <property type="term" value="F:ATP hydrolysis activity"/>
    <property type="evidence" value="ECO:0007669"/>
    <property type="project" value="InterPro"/>
</dbReference>
<dbReference type="GO" id="GO:0017004">
    <property type="term" value="P:cytochrome complex assembly"/>
    <property type="evidence" value="ECO:0007669"/>
    <property type="project" value="UniProtKB-KW"/>
</dbReference>
<dbReference type="PANTHER" id="PTHR43499:SF1">
    <property type="entry name" value="ABC TRANSPORTER I FAMILY MEMBER 1"/>
    <property type="match status" value="1"/>
</dbReference>
<keyword evidence="6" id="KW-0472">Membrane</keyword>
<dbReference type="InterPro" id="IPR027417">
    <property type="entry name" value="P-loop_NTPase"/>
</dbReference>
<keyword evidence="3" id="KW-0201">Cytochrome c-type biogenesis</keyword>
<dbReference type="Pfam" id="PF00005">
    <property type="entry name" value="ABC_tran"/>
    <property type="match status" value="1"/>
</dbReference>
<dbReference type="SUPFAM" id="SSF52540">
    <property type="entry name" value="P-loop containing nucleoside triphosphate hydrolases"/>
    <property type="match status" value="1"/>
</dbReference>
<comment type="caution">
    <text evidence="8">The sequence shown here is derived from an EMBL/GenBank/DDBJ whole genome shotgun (WGS) entry which is preliminary data.</text>
</comment>